<organism evidence="7 8">
    <name type="scientific">Malassezia globosa (strain ATCC MYA-4612 / CBS 7966)</name>
    <name type="common">Dandruff-associated fungus</name>
    <dbReference type="NCBI Taxonomy" id="425265"/>
    <lineage>
        <taxon>Eukaryota</taxon>
        <taxon>Fungi</taxon>
        <taxon>Dikarya</taxon>
        <taxon>Basidiomycota</taxon>
        <taxon>Ustilaginomycotina</taxon>
        <taxon>Malasseziomycetes</taxon>
        <taxon>Malasseziales</taxon>
        <taxon>Malasseziaceae</taxon>
        <taxon>Malassezia</taxon>
    </lineage>
</organism>
<dbReference type="PANTHER" id="PTHR22940">
    <property type="entry name" value="TIMEOUT/TIMELESS-2"/>
    <property type="match status" value="1"/>
</dbReference>
<dbReference type="InterPro" id="IPR044998">
    <property type="entry name" value="Timeless"/>
</dbReference>
<evidence type="ECO:0000313" key="8">
    <source>
        <dbReference type="Proteomes" id="UP000008837"/>
    </source>
</evidence>
<feature type="region of interest" description="Disordered" evidence="5">
    <location>
        <begin position="1"/>
        <end position="57"/>
    </location>
</feature>
<evidence type="ECO:0000256" key="1">
    <source>
        <dbReference type="ARBA" id="ARBA00004123"/>
    </source>
</evidence>
<feature type="domain" description="Timeless N-terminal" evidence="6">
    <location>
        <begin position="91"/>
        <end position="383"/>
    </location>
</feature>
<keyword evidence="2" id="KW-0236">DNA replication inhibitor</keyword>
<keyword evidence="3" id="KW-0539">Nucleus</keyword>
<evidence type="ECO:0000256" key="3">
    <source>
        <dbReference type="ARBA" id="ARBA00023242"/>
    </source>
</evidence>
<evidence type="ECO:0000256" key="4">
    <source>
        <dbReference type="ARBA" id="ARBA00023306"/>
    </source>
</evidence>
<protein>
    <recommendedName>
        <fullName evidence="6">Timeless N-terminal domain-containing protein</fullName>
    </recommendedName>
</protein>
<name>A8Q4M7_MALGO</name>
<dbReference type="KEGG" id="mgl:MGL_2578"/>
<dbReference type="Pfam" id="PF04821">
    <property type="entry name" value="TIMELESS"/>
    <property type="match status" value="1"/>
</dbReference>
<gene>
    <name evidence="7" type="ORF">MGL_2578</name>
</gene>
<feature type="region of interest" description="Disordered" evidence="5">
    <location>
        <begin position="1027"/>
        <end position="1050"/>
    </location>
</feature>
<evidence type="ECO:0000256" key="2">
    <source>
        <dbReference type="ARBA" id="ARBA00022880"/>
    </source>
</evidence>
<dbReference type="InParanoid" id="A8Q4M7"/>
<proteinExistence type="predicted"/>
<dbReference type="PANTHER" id="PTHR22940:SF4">
    <property type="entry name" value="PROTEIN TIMELESS HOMOLOG"/>
    <property type="match status" value="1"/>
</dbReference>
<dbReference type="STRING" id="425265.A8Q4M7"/>
<dbReference type="EMBL" id="AAYY01000009">
    <property type="protein sequence ID" value="EDP42982.1"/>
    <property type="molecule type" value="Genomic_DNA"/>
</dbReference>
<keyword evidence="4" id="KW-0131">Cell cycle</keyword>
<dbReference type="VEuPathDB" id="FungiDB:MGL_2578"/>
<dbReference type="InterPro" id="IPR006906">
    <property type="entry name" value="Timeless_N"/>
</dbReference>
<dbReference type="GO" id="GO:0006281">
    <property type="term" value="P:DNA repair"/>
    <property type="evidence" value="ECO:0007669"/>
    <property type="project" value="TreeGrafter"/>
</dbReference>
<evidence type="ECO:0000313" key="7">
    <source>
        <dbReference type="EMBL" id="EDP42982.1"/>
    </source>
</evidence>
<reference evidence="7 8" key="1">
    <citation type="journal article" date="2007" name="Proc. Natl. Acad. Sci. U.S.A.">
        <title>Dandruff-associated Malassezia genomes reveal convergent and divergent virulence traits shared with plant and human fungal pathogens.</title>
        <authorList>
            <person name="Xu J."/>
            <person name="Saunders C.W."/>
            <person name="Hu P."/>
            <person name="Grant R.A."/>
            <person name="Boekhout T."/>
            <person name="Kuramae E.E."/>
            <person name="Kronstad J.W."/>
            <person name="Deangelis Y.M."/>
            <person name="Reeder N.L."/>
            <person name="Johnstone K.R."/>
            <person name="Leland M."/>
            <person name="Fieno A.M."/>
            <person name="Begley W.M."/>
            <person name="Sun Y."/>
            <person name="Lacey M.P."/>
            <person name="Chaudhary T."/>
            <person name="Keough T."/>
            <person name="Chu L."/>
            <person name="Sears R."/>
            <person name="Yuan B."/>
            <person name="Dawson T.L.Jr."/>
        </authorList>
    </citation>
    <scope>NUCLEOTIDE SEQUENCE [LARGE SCALE GENOMIC DNA]</scope>
    <source>
        <strain evidence="8">ATCC MYA-4612 / CBS 7966</strain>
    </source>
</reference>
<feature type="compositionally biased region" description="Basic and acidic residues" evidence="5">
    <location>
        <begin position="991"/>
        <end position="1001"/>
    </location>
</feature>
<dbReference type="AlphaFoldDB" id="A8Q4M7"/>
<dbReference type="GO" id="GO:0031298">
    <property type="term" value="C:replication fork protection complex"/>
    <property type="evidence" value="ECO:0007669"/>
    <property type="project" value="TreeGrafter"/>
</dbReference>
<dbReference type="OrthoDB" id="310853at2759"/>
<feature type="compositionally biased region" description="Polar residues" evidence="5">
    <location>
        <begin position="975"/>
        <end position="987"/>
    </location>
</feature>
<dbReference type="GO" id="GO:0000076">
    <property type="term" value="P:DNA replication checkpoint signaling"/>
    <property type="evidence" value="ECO:0007669"/>
    <property type="project" value="TreeGrafter"/>
</dbReference>
<dbReference type="OMA" id="MHRIAIK"/>
<dbReference type="GO" id="GO:0003677">
    <property type="term" value="F:DNA binding"/>
    <property type="evidence" value="ECO:0007669"/>
    <property type="project" value="TreeGrafter"/>
</dbReference>
<keyword evidence="8" id="KW-1185">Reference proteome</keyword>
<evidence type="ECO:0000259" key="6">
    <source>
        <dbReference type="Pfam" id="PF04821"/>
    </source>
</evidence>
<comment type="subcellular location">
    <subcellularLocation>
        <location evidence="1">Nucleus</location>
    </subcellularLocation>
</comment>
<dbReference type="FunCoup" id="A8Q4M7">
    <property type="interactions" value="62"/>
</dbReference>
<feature type="compositionally biased region" description="Acidic residues" evidence="5">
    <location>
        <begin position="9"/>
        <end position="22"/>
    </location>
</feature>
<evidence type="ECO:0000256" key="5">
    <source>
        <dbReference type="SAM" id="MobiDB-lite"/>
    </source>
</evidence>
<feature type="region of interest" description="Disordered" evidence="5">
    <location>
        <begin position="625"/>
        <end position="645"/>
    </location>
</feature>
<feature type="region of interest" description="Disordered" evidence="5">
    <location>
        <begin position="412"/>
        <end position="432"/>
    </location>
</feature>
<comment type="caution">
    <text evidence="7">The sequence shown here is derived from an EMBL/GenBank/DDBJ whole genome shotgun (WGS) entry which is preliminary data.</text>
</comment>
<sequence length="1050" mass="116534">MSRVASEVDAWDDDQFAEDELAESVGTSSGTEAGVDTDADADAASADEGHDNESVDDVDERVALLRAPILSICSALGGYEHMMRQGRTEIVYRIGDDCLECLRDLRRLWRQDDTDASRAIARVLADLGTLHNDLIPILLHCAGADASEKEQKIALACTDLMTALTWPIDWSAELHDIATREEDEHVLSKLLELQGAQVQYKASILRVRAKEPRLSDRTVLSCVLRHVLVPSLKPRTERTDRDIGVVSMCLHFFRNLLTIRDPPLHTTKSSTNIANTALHSVLVQQMESAHILATLRMLASQADSKDYDLWTPVVADCVYQMYAGSIPSQLSNAGGANAQASNYAGARGPAHLLAHSLASEARTKRASLRGASARHSRFGTSIQFRAHDGTLRMAHSPAALTDSVAHLEQRVMDRTKRRVSRQRPATERGAPPRRVLWTPGAAAVLCRWADQFVQDGLLDVLVRAYLRDIHAERERVGDLDMARCKAMYIASFFIDYALARHMRLELVSAWLEPWSFRLVRARTAVALENRQWLEFTVSLRLWTVLLKLVDALSRGSPTEQEAADSLQHTLYYDGDLLDTALHAMHAYSAQSFACLEAVVDFAYMMPRLLERHAAKSAYMFVKQRRRRQPGQHDTDDQTDVPPDADTNVRSERVFRFESFERAMASASLVHACTQYLARYRDSEHAHVMLPKLASVVYRIIVRVSRVALFFSAKVRRVWAHAMRDSFALRQAHERAASDLTRLYHIIHKSFTRLSEASRAAYNADRRPPKPALEMFVRSDLSHSEQIGVAVGLLAEAHKLTCVSWVRAALERASAERMAMGDMDPMHPPPALQAQFPVHELPDGGGHDAVHCAPLRLLCRLVGLKSEARGSDATVWYVPTDCVPGALTRCARVIDQYLAEPFVLEGHALSDLVRMKRPTQGSRTSDHARKKARQESRASPLQADASESDNGSDGHERFVFSTNAEHSERDVPGLSDTYTASQTASSSPLADHAPEASTDRGVTDATRATGHLAPTPALVLQEGLYHKEAPISARPIRTGSPGLFFSDSDDN</sequence>
<feature type="region of interest" description="Disordered" evidence="5">
    <location>
        <begin position="913"/>
        <end position="1013"/>
    </location>
</feature>
<dbReference type="GeneID" id="5854503"/>
<dbReference type="GO" id="GO:0043111">
    <property type="term" value="P:replication fork arrest"/>
    <property type="evidence" value="ECO:0007669"/>
    <property type="project" value="TreeGrafter"/>
</dbReference>
<accession>A8Q4M7</accession>
<dbReference type="RefSeq" id="XP_001730196.1">
    <property type="nucleotide sequence ID" value="XM_001730144.1"/>
</dbReference>
<dbReference type="Proteomes" id="UP000008837">
    <property type="component" value="Unassembled WGS sequence"/>
</dbReference>